<dbReference type="EMBL" id="CACRTU010000024">
    <property type="protein sequence ID" value="VYU53794.1"/>
    <property type="molecule type" value="Genomic_DNA"/>
</dbReference>
<evidence type="ECO:0000313" key="2">
    <source>
        <dbReference type="EMBL" id="VYU53794.1"/>
    </source>
</evidence>
<sequence length="819" mass="91795">MQKTLYIPIDTTLNYEFECPLLVKKYDTLKFKFAIFSLGILQDLNGQAVDVILHKKDGTTIQKTITDITLNIATIVLDKNASACIGEVLGEIVITDAGGQATSNSFKFNVSNSLTEDIEIKSKDDIATIEDMRALIATYKNEISAIGESTQAVEALNNITTYIDTNLSELTSKNAAAVKNVTDLKKENDRADTNIPGLTNLNDTAEEKLQEFREFDTSNIVTTLRNHGSQLNENTQSIATANSNISNLNSAKASLVDLNSEVENRKSAVNHVQGQVNSLVLGAVGDGNNAEIVQAKTDNEGFYNYVINDRIESVENALKTGIKKCSFLFEQGGINSNTGENIDTSINLRTSKIYDLGQDTTLHLSDGYKLFAYRYSKTDNSFVNSSGWLTGDIAIKNLFNYKFVIAKSTNESIMAVEGINLYFEKNYINNEINQARTFDGENFDSISESIENRVVFNFNKLQKLRENNYVYDICEFNLFEKGSLNLSDGSNTTDDNNKKLRLRTKGFIDSNVHEVIVEDGYSFLVLAYDNTGKFFSGTATWYKRCLLNARNTDYKYKIVVKKDNESEIKVKDSTYVHLYYKNSECRQWWNTTVNFMGDSITQGVNTNKVYCWYLNDYIDFKVVNNYGANGTCISTYNAPAPSACMCERIKEMSKSSDLNIVFGGTNDFNRGVPIGDVIKDGVYNTDKNTFIGALISMILYHKTNYPQIPLLLLTPIHRSTFDTQPTDLETNVSGLKLKNYVDAVIEVGKELSVPVINLYNDLGINPNITEDANKYWHDGSDGNTVDKLHPNYLGHEKIAQSIFNTLKYIFPKDYVIVSR</sequence>
<dbReference type="SUPFAM" id="SSF52266">
    <property type="entry name" value="SGNH hydrolase"/>
    <property type="match status" value="1"/>
</dbReference>
<feature type="domain" description="SGNH hydrolase-type esterase" evidence="1">
    <location>
        <begin position="595"/>
        <end position="796"/>
    </location>
</feature>
<dbReference type="PANTHER" id="PTHR30383">
    <property type="entry name" value="THIOESTERASE 1/PROTEASE 1/LYSOPHOSPHOLIPASE L1"/>
    <property type="match status" value="1"/>
</dbReference>
<reference evidence="2" key="1">
    <citation type="submission" date="2019-11" db="EMBL/GenBank/DDBJ databases">
        <authorList>
            <person name="Feng L."/>
        </authorList>
    </citation>
    <scope>NUCLEOTIDE SEQUENCE</scope>
    <source>
        <strain evidence="2">CButyricumLFYP62</strain>
    </source>
</reference>
<gene>
    <name evidence="2" type="ORF">CBLFYP62_02672</name>
</gene>
<evidence type="ECO:0000259" key="1">
    <source>
        <dbReference type="Pfam" id="PF13472"/>
    </source>
</evidence>
<proteinExistence type="predicted"/>
<protein>
    <recommendedName>
        <fullName evidence="1">SGNH hydrolase-type esterase domain-containing protein</fullName>
    </recommendedName>
</protein>
<dbReference type="InterPro" id="IPR013830">
    <property type="entry name" value="SGNH_hydro"/>
</dbReference>
<dbReference type="InterPro" id="IPR036514">
    <property type="entry name" value="SGNH_hydro_sf"/>
</dbReference>
<name>A0A6N3FP26_CLOBU</name>
<dbReference type="RefSeq" id="WP_156737076.1">
    <property type="nucleotide sequence ID" value="NZ_CACRTU010000024.1"/>
</dbReference>
<dbReference type="AlphaFoldDB" id="A0A6N3FP26"/>
<dbReference type="Gene3D" id="3.40.50.1110">
    <property type="entry name" value="SGNH hydrolase"/>
    <property type="match status" value="1"/>
</dbReference>
<accession>A0A6N3FP26</accession>
<dbReference type="InterPro" id="IPR051532">
    <property type="entry name" value="Ester_Hydrolysis_Enzymes"/>
</dbReference>
<organism evidence="2">
    <name type="scientific">Clostridium butyricum</name>
    <dbReference type="NCBI Taxonomy" id="1492"/>
    <lineage>
        <taxon>Bacteria</taxon>
        <taxon>Bacillati</taxon>
        <taxon>Bacillota</taxon>
        <taxon>Clostridia</taxon>
        <taxon>Eubacteriales</taxon>
        <taxon>Clostridiaceae</taxon>
        <taxon>Clostridium</taxon>
    </lineage>
</organism>
<dbReference type="Pfam" id="PF13472">
    <property type="entry name" value="Lipase_GDSL_2"/>
    <property type="match status" value="1"/>
</dbReference>
<dbReference type="CDD" id="cd00229">
    <property type="entry name" value="SGNH_hydrolase"/>
    <property type="match status" value="1"/>
</dbReference>